<organism evidence="1">
    <name type="scientific">Gordonia sp. MP11Mi</name>
    <dbReference type="NCBI Taxonomy" id="3022769"/>
    <lineage>
        <taxon>Bacteria</taxon>
        <taxon>Bacillati</taxon>
        <taxon>Actinomycetota</taxon>
        <taxon>Actinomycetes</taxon>
        <taxon>Mycobacteriales</taxon>
        <taxon>Gordoniaceae</taxon>
        <taxon>Gordonia</taxon>
    </lineage>
</organism>
<protein>
    <submittedName>
        <fullName evidence="1">Uncharacterized protein</fullName>
    </submittedName>
</protein>
<dbReference type="EMBL" id="CP128986">
    <property type="protein sequence ID" value="WOC11933.1"/>
    <property type="molecule type" value="Genomic_DNA"/>
</dbReference>
<accession>A0AA97GTD0</accession>
<proteinExistence type="predicted"/>
<dbReference type="AlphaFoldDB" id="A0AA97GTD0"/>
<dbReference type="RefSeq" id="WP_420041206.1">
    <property type="nucleotide sequence ID" value="NZ_CP128986.1"/>
</dbReference>
<evidence type="ECO:0000313" key="1">
    <source>
        <dbReference type="EMBL" id="WOC11933.1"/>
    </source>
</evidence>
<gene>
    <name evidence="1" type="ORF">MP11Mi_10130</name>
</gene>
<dbReference type="Gene3D" id="1.10.357.10">
    <property type="entry name" value="Tetracycline Repressor, domain 2"/>
    <property type="match status" value="1"/>
</dbReference>
<sequence>MQSRDEFRAWDEALAVEPGFRKVGRESILALTDSMPEYLARWPAECGAEAEFRVELLVTQMERYFTRAHVQGTIEFDLESAAEILADIWSPALTAPVET</sequence>
<reference evidence="1" key="1">
    <citation type="submission" date="2023-06" db="EMBL/GenBank/DDBJ databases">
        <title>Gordonia sp. nov. and Pseudochrobactrum sp. nov., two species isolated from the burying beetle Nicrophorus vespilloides.</title>
        <authorList>
            <person name="Poehlein A."/>
            <person name="Guzman J."/>
            <person name="Daniel R."/>
            <person name="Vilcinskas A."/>
        </authorList>
    </citation>
    <scope>NUCLEOTIDE SEQUENCE</scope>
    <source>
        <strain evidence="1">MP11Mi</strain>
    </source>
</reference>
<name>A0AA97GTD0_9ACTN</name>